<dbReference type="RefSeq" id="WP_011391330.1">
    <property type="nucleotide sequence ID" value="NC_007643.1"/>
</dbReference>
<accession>Q2RNB8</accession>
<comment type="catalytic activity">
    <reaction evidence="2">
        <text>Hydrolysis of proteins in presence of ATP.</text>
        <dbReference type="EC" id="3.4.21.53"/>
    </reaction>
</comment>
<dbReference type="InterPro" id="IPR008269">
    <property type="entry name" value="Lon_proteolytic"/>
</dbReference>
<organism evidence="4 5">
    <name type="scientific">Rhodospirillum rubrum (strain ATCC 11170 / ATH 1.1.1 / DSM 467 / LMG 4362 / NCIMB 8255 / S1)</name>
    <dbReference type="NCBI Taxonomy" id="269796"/>
    <lineage>
        <taxon>Bacteria</taxon>
        <taxon>Pseudomonadati</taxon>
        <taxon>Pseudomonadota</taxon>
        <taxon>Alphaproteobacteria</taxon>
        <taxon>Rhodospirillales</taxon>
        <taxon>Rhodospirillaceae</taxon>
        <taxon>Rhodospirillum</taxon>
    </lineage>
</organism>
<gene>
    <name evidence="4" type="ordered locus">Rru_A3583</name>
</gene>
<dbReference type="GO" id="GO:0030163">
    <property type="term" value="P:protein catabolic process"/>
    <property type="evidence" value="ECO:0007669"/>
    <property type="project" value="InterPro"/>
</dbReference>
<reference evidence="4 5" key="1">
    <citation type="journal article" date="2011" name="Stand. Genomic Sci.">
        <title>Complete genome sequence of Rhodospirillum rubrum type strain (S1).</title>
        <authorList>
            <person name="Munk A.C."/>
            <person name="Copeland A."/>
            <person name="Lucas S."/>
            <person name="Lapidus A."/>
            <person name="Del Rio T.G."/>
            <person name="Barry K."/>
            <person name="Detter J.C."/>
            <person name="Hammon N."/>
            <person name="Israni S."/>
            <person name="Pitluck S."/>
            <person name="Brettin T."/>
            <person name="Bruce D."/>
            <person name="Han C."/>
            <person name="Tapia R."/>
            <person name="Gilna P."/>
            <person name="Schmutz J."/>
            <person name="Larimer F."/>
            <person name="Land M."/>
            <person name="Kyrpides N.C."/>
            <person name="Mavromatis K."/>
            <person name="Richardson P."/>
            <person name="Rohde M."/>
            <person name="Goker M."/>
            <person name="Klenk H.P."/>
            <person name="Zhang Y."/>
            <person name="Roberts G.P."/>
            <person name="Reslewic S."/>
            <person name="Schwartz D.C."/>
        </authorList>
    </citation>
    <scope>NUCLEOTIDE SEQUENCE [LARGE SCALE GENOMIC DNA]</scope>
    <source>
        <strain evidence="5">ATCC 11170 / ATH 1.1.1 / DSM 467 / LMG 4362 / NCIMB 8255 / S1</strain>
    </source>
</reference>
<keyword evidence="5" id="KW-1185">Reference proteome</keyword>
<dbReference type="InterPro" id="IPR046843">
    <property type="entry name" value="LonB_AAA-LID"/>
</dbReference>
<dbReference type="InterPro" id="IPR027417">
    <property type="entry name" value="P-loop_NTPase"/>
</dbReference>
<dbReference type="GO" id="GO:0005524">
    <property type="term" value="F:ATP binding"/>
    <property type="evidence" value="ECO:0007669"/>
    <property type="project" value="InterPro"/>
</dbReference>
<dbReference type="Pfam" id="PF13654">
    <property type="entry name" value="AAA_32"/>
    <property type="match status" value="1"/>
</dbReference>
<dbReference type="Pfam" id="PF20436">
    <property type="entry name" value="LonB_AAA-LID"/>
    <property type="match status" value="1"/>
</dbReference>
<dbReference type="Proteomes" id="UP000001929">
    <property type="component" value="Chromosome"/>
</dbReference>
<dbReference type="PROSITE" id="PS51786">
    <property type="entry name" value="LON_PROTEOLYTIC"/>
    <property type="match status" value="1"/>
</dbReference>
<dbReference type="KEGG" id="rru:Rru_A3583"/>
<proteinExistence type="inferred from homology"/>
<protein>
    <recommendedName>
        <fullName evidence="2">endopeptidase La</fullName>
        <ecNumber evidence="2">3.4.21.53</ecNumber>
    </recommendedName>
</protein>
<dbReference type="InterPro" id="IPR020568">
    <property type="entry name" value="Ribosomal_Su5_D2-typ_SF"/>
</dbReference>
<dbReference type="AlphaFoldDB" id="Q2RNB8"/>
<keyword evidence="2" id="KW-0378">Hydrolase</keyword>
<dbReference type="InterPro" id="IPR027065">
    <property type="entry name" value="Lon_Prtase"/>
</dbReference>
<dbReference type="EMBL" id="CP000230">
    <property type="protein sequence ID" value="ABC24377.1"/>
    <property type="molecule type" value="Genomic_DNA"/>
</dbReference>
<dbReference type="GO" id="GO:0006508">
    <property type="term" value="P:proteolysis"/>
    <property type="evidence" value="ECO:0007669"/>
    <property type="project" value="UniProtKB-KW"/>
</dbReference>
<evidence type="ECO:0000313" key="5">
    <source>
        <dbReference type="Proteomes" id="UP000001929"/>
    </source>
</evidence>
<evidence type="ECO:0000256" key="2">
    <source>
        <dbReference type="PROSITE-ProRule" id="PRU01122"/>
    </source>
</evidence>
<dbReference type="SUPFAM" id="SSF54211">
    <property type="entry name" value="Ribosomal protein S5 domain 2-like"/>
    <property type="match status" value="1"/>
</dbReference>
<evidence type="ECO:0000256" key="1">
    <source>
        <dbReference type="ARBA" id="ARBA00022670"/>
    </source>
</evidence>
<dbReference type="PATRIC" id="fig|269796.9.peg.3704"/>
<dbReference type="Gene3D" id="3.40.50.300">
    <property type="entry name" value="P-loop containing nucleotide triphosphate hydrolases"/>
    <property type="match status" value="1"/>
</dbReference>
<sequence length="660" mass="70222">MTVSPLGAPALRRPCDPAGLPFETTADLTAPKGPLGQERALEAVAFALAMAAPGYNLFCMGPEGTGKRALTGALLAEAARQKPTPDDWVILHDPADPLRPTPLRLPAGRAKGFLAAVDALATDWTAEWSAPAAEDGGAAFADLPDVAPLFARLSQDSATGKIWRAEALVSHAPGAGAPIIREDNPTRAALSGWVEHVAAPGAPVVSLIRPGALQRANGGFLLLDAHKVLTTPGAWEDLKHSLRHGQIRVVTEAERALGAVAAPTPEPSPLPLALKVVLFGEPDLYYDLWDSDPEFAALFKVAADFDDQMKRTPEAVLGLARVLAEGGRAEDLPPLDRGAVARIVDRAVRLAEDTDKLTARMEPLIDLAREAGFFARQDGAGVIGRDHVERALTAQERREGRVRDLLLEEILDGTIRVETTGAVVGQINGLAVLDYGRASFGRPSRITCAVRVGRGEVTDIEREVDLGGPLHSKGVLILSAFLSTRFSVDGLLNLAASLVFEQSYCEVDGDSASSPELYALLSALAEAPIRQSLAVTGSVDQFGNIQPIGGVNEKIEGFFEVCAARGLTGDQGVLIPRANLRNLMLRDEVVEACDTGLFHVYPIATVDEGIAILTGLIPGERGRDGGFPEGSLNRRVARRLESFARRSRETFDGPPRRGRP</sequence>
<dbReference type="Gene3D" id="1.10.8.60">
    <property type="match status" value="1"/>
</dbReference>
<dbReference type="eggNOG" id="COG1067">
    <property type="taxonomic scope" value="Bacteria"/>
</dbReference>
<evidence type="ECO:0000259" key="3">
    <source>
        <dbReference type="PROSITE" id="PS51786"/>
    </source>
</evidence>
<feature type="domain" description="Lon proteolytic" evidence="3">
    <location>
        <begin position="421"/>
        <end position="616"/>
    </location>
</feature>
<evidence type="ECO:0000313" key="4">
    <source>
        <dbReference type="EMBL" id="ABC24377.1"/>
    </source>
</evidence>
<dbReference type="Gene3D" id="3.30.230.10">
    <property type="match status" value="1"/>
</dbReference>
<dbReference type="STRING" id="269796.Rru_A3583"/>
<feature type="active site" evidence="2">
    <location>
        <position position="554"/>
    </location>
</feature>
<dbReference type="MEROPS" id="S16.A10"/>
<dbReference type="InterPro" id="IPR014721">
    <property type="entry name" value="Ribsml_uS5_D2-typ_fold_subgr"/>
</dbReference>
<dbReference type="HOGENOM" id="CLU_014785_0_1_5"/>
<name>Q2RNB8_RHORT</name>
<dbReference type="Pfam" id="PF05362">
    <property type="entry name" value="Lon_C"/>
    <property type="match status" value="1"/>
</dbReference>
<dbReference type="EnsemblBacteria" id="ABC24377">
    <property type="protein sequence ID" value="ABC24377"/>
    <property type="gene ID" value="Rru_A3583"/>
</dbReference>
<dbReference type="GO" id="GO:0004176">
    <property type="term" value="F:ATP-dependent peptidase activity"/>
    <property type="evidence" value="ECO:0007669"/>
    <property type="project" value="UniProtKB-UniRule"/>
</dbReference>
<keyword evidence="1 2" id="KW-0645">Protease</keyword>
<dbReference type="PRINTS" id="PR00830">
    <property type="entry name" value="ENDOLAPTASE"/>
</dbReference>
<dbReference type="PANTHER" id="PTHR10046">
    <property type="entry name" value="ATP DEPENDENT LON PROTEASE FAMILY MEMBER"/>
    <property type="match status" value="1"/>
</dbReference>
<comment type="similarity">
    <text evidence="2">Belongs to the peptidase S16 family.</text>
</comment>
<dbReference type="SUPFAM" id="SSF52540">
    <property type="entry name" value="P-loop containing nucleoside triphosphate hydrolases"/>
    <property type="match status" value="1"/>
</dbReference>
<dbReference type="EC" id="3.4.21.53" evidence="2"/>
<dbReference type="InterPro" id="IPR041699">
    <property type="entry name" value="AAA_32"/>
</dbReference>
<dbReference type="PhylomeDB" id="Q2RNB8"/>
<dbReference type="GO" id="GO:0004252">
    <property type="term" value="F:serine-type endopeptidase activity"/>
    <property type="evidence" value="ECO:0007669"/>
    <property type="project" value="UniProtKB-UniRule"/>
</dbReference>
<feature type="active site" evidence="2">
    <location>
        <position position="511"/>
    </location>
</feature>
<keyword evidence="2" id="KW-0720">Serine protease</keyword>